<dbReference type="Pfam" id="PF06961">
    <property type="entry name" value="DUF1294"/>
    <property type="match status" value="1"/>
</dbReference>
<proteinExistence type="predicted"/>
<dbReference type="EMBL" id="JAOQJL010000010">
    <property type="protein sequence ID" value="MCU6765107.1"/>
    <property type="molecule type" value="Genomic_DNA"/>
</dbReference>
<reference evidence="2 3" key="1">
    <citation type="journal article" date="2021" name="ISME Commun">
        <title>Automated analysis of genomic sequences facilitates high-throughput and comprehensive description of bacteria.</title>
        <authorList>
            <person name="Hitch T.C.A."/>
        </authorList>
    </citation>
    <scope>NUCLEOTIDE SEQUENCE [LARGE SCALE GENOMIC DNA]</scope>
    <source>
        <strain evidence="2 3">Sanger_23</strain>
    </source>
</reference>
<keyword evidence="1" id="KW-0472">Membrane</keyword>
<keyword evidence="3" id="KW-1185">Reference proteome</keyword>
<feature type="transmembrane region" description="Helical" evidence="1">
    <location>
        <begin position="39"/>
        <end position="59"/>
    </location>
</feature>
<feature type="transmembrane region" description="Helical" evidence="1">
    <location>
        <begin position="71"/>
        <end position="89"/>
    </location>
</feature>
<feature type="transmembrane region" description="Helical" evidence="1">
    <location>
        <begin position="139"/>
        <end position="159"/>
    </location>
</feature>
<protein>
    <submittedName>
        <fullName evidence="2">DUF1294 domain-containing protein</fullName>
    </submittedName>
</protein>
<keyword evidence="1" id="KW-0812">Transmembrane</keyword>
<comment type="caution">
    <text evidence="2">The sequence shown here is derived from an EMBL/GenBank/DDBJ whole genome shotgun (WGS) entry which is preliminary data.</text>
</comment>
<dbReference type="Proteomes" id="UP001652409">
    <property type="component" value="Unassembled WGS sequence"/>
</dbReference>
<accession>A0ABT2TU66</accession>
<evidence type="ECO:0000313" key="2">
    <source>
        <dbReference type="EMBL" id="MCU6765107.1"/>
    </source>
</evidence>
<organism evidence="2 3">
    <name type="scientific">Blautia ammoniilytica</name>
    <dbReference type="NCBI Taxonomy" id="2981782"/>
    <lineage>
        <taxon>Bacteria</taxon>
        <taxon>Bacillati</taxon>
        <taxon>Bacillota</taxon>
        <taxon>Clostridia</taxon>
        <taxon>Lachnospirales</taxon>
        <taxon>Lachnospiraceae</taxon>
        <taxon>Blautia</taxon>
    </lineage>
</organism>
<evidence type="ECO:0000256" key="1">
    <source>
        <dbReference type="SAM" id="Phobius"/>
    </source>
</evidence>
<feature type="transmembrane region" description="Helical" evidence="1">
    <location>
        <begin position="109"/>
        <end position="127"/>
    </location>
</feature>
<name>A0ABT2TU66_9FIRM</name>
<dbReference type="RefSeq" id="WP_158421177.1">
    <property type="nucleotide sequence ID" value="NZ_JAOQJL010000010.1"/>
</dbReference>
<sequence length="194" mass="21967">MKLGAFEYYLVVINVVGLMVFLINKLLYDHTATGQIDALLTIVSLLGGSAGIIAAILIFDRKSHKENMMSRIFVACIFVIQIILLLIVKGNLADHITFSFWDFFKRNKILSFYLIVINIVTFAAFAMDKIAAIEHRSRIRIVTLLGLSFVGGSIGAWLAMYLFRHKTRKDYFTVGVPLTLVMHIVIIFFLMNTK</sequence>
<dbReference type="InterPro" id="IPR010718">
    <property type="entry name" value="DUF1294"/>
</dbReference>
<gene>
    <name evidence="2" type="ORF">OCV61_06720</name>
</gene>
<feature type="transmembrane region" description="Helical" evidence="1">
    <location>
        <begin position="171"/>
        <end position="191"/>
    </location>
</feature>
<evidence type="ECO:0000313" key="3">
    <source>
        <dbReference type="Proteomes" id="UP001652409"/>
    </source>
</evidence>
<keyword evidence="1" id="KW-1133">Transmembrane helix</keyword>
<feature type="transmembrane region" description="Helical" evidence="1">
    <location>
        <begin position="7"/>
        <end position="27"/>
    </location>
</feature>